<dbReference type="GO" id="GO:0005886">
    <property type="term" value="C:plasma membrane"/>
    <property type="evidence" value="ECO:0007669"/>
    <property type="project" value="TreeGrafter"/>
</dbReference>
<evidence type="ECO:0000313" key="3">
    <source>
        <dbReference type="Proteomes" id="UP000032946"/>
    </source>
</evidence>
<evidence type="ECO:0000313" key="2">
    <source>
        <dbReference type="EMBL" id="CDM92786.1"/>
    </source>
</evidence>
<dbReference type="InterPro" id="IPR050469">
    <property type="entry name" value="Diguanylate_Cyclase"/>
</dbReference>
<sequence length="167" mass="18347">MDDLTQLANRRKFYLYMEHTLPSQKGQPISLILLDIDFFKPYNDNYGHLAGDLCLPRIAKAIQEAITASHKQKPYLAARYGGEEFAIILPGLKLKEALNVANQIRLKVLAKNIPHCGSEIGSCITLSAGVASQIIGDDLSPEDLILSADRGLDQAKNSGRNRVLSES</sequence>
<evidence type="ECO:0000259" key="1">
    <source>
        <dbReference type="PROSITE" id="PS50887"/>
    </source>
</evidence>
<dbReference type="PANTHER" id="PTHR45138:SF9">
    <property type="entry name" value="DIGUANYLATE CYCLASE DGCM-RELATED"/>
    <property type="match status" value="1"/>
</dbReference>
<dbReference type="RefSeq" id="WP_008056766.1">
    <property type="nucleotide sequence ID" value="NZ_FO818640.1"/>
</dbReference>
<reference evidence="2 3" key="1">
    <citation type="submission" date="2014-02" db="EMBL/GenBank/DDBJ databases">
        <authorList>
            <person name="Genoscope - CEA"/>
        </authorList>
    </citation>
    <scope>NUCLEOTIDE SEQUENCE [LARGE SCALE GENOMIC DNA]</scope>
    <source>
        <strain evidence="2 3">PCC 8005</strain>
    </source>
</reference>
<keyword evidence="3" id="KW-1185">Reference proteome</keyword>
<dbReference type="SMART" id="SM00267">
    <property type="entry name" value="GGDEF"/>
    <property type="match status" value="1"/>
</dbReference>
<dbReference type="InterPro" id="IPR029787">
    <property type="entry name" value="Nucleotide_cyclase"/>
</dbReference>
<dbReference type="GO" id="GO:0043709">
    <property type="term" value="P:cell adhesion involved in single-species biofilm formation"/>
    <property type="evidence" value="ECO:0007669"/>
    <property type="project" value="TreeGrafter"/>
</dbReference>
<dbReference type="SUPFAM" id="SSF55073">
    <property type="entry name" value="Nucleotide cyclase"/>
    <property type="match status" value="1"/>
</dbReference>
<protein>
    <submittedName>
        <fullName evidence="2">Diguanylate cyclase</fullName>
    </submittedName>
</protein>
<dbReference type="PANTHER" id="PTHR45138">
    <property type="entry name" value="REGULATORY COMPONENTS OF SENSORY TRANSDUCTION SYSTEM"/>
    <property type="match status" value="1"/>
</dbReference>
<dbReference type="Gene3D" id="3.30.70.270">
    <property type="match status" value="1"/>
</dbReference>
<dbReference type="FunFam" id="3.30.70.270:FF:000001">
    <property type="entry name" value="Diguanylate cyclase domain protein"/>
    <property type="match status" value="1"/>
</dbReference>
<name>A0A9P1KB79_9CYAN</name>
<dbReference type="EMBL" id="FO818640">
    <property type="protein sequence ID" value="CDM92786.1"/>
    <property type="molecule type" value="Genomic_DNA"/>
</dbReference>
<dbReference type="InterPro" id="IPR000160">
    <property type="entry name" value="GGDEF_dom"/>
</dbReference>
<dbReference type="InterPro" id="IPR043128">
    <property type="entry name" value="Rev_trsase/Diguanyl_cyclase"/>
</dbReference>
<dbReference type="Proteomes" id="UP000032946">
    <property type="component" value="Chromosome"/>
</dbReference>
<dbReference type="GO" id="GO:0052621">
    <property type="term" value="F:diguanylate cyclase activity"/>
    <property type="evidence" value="ECO:0007669"/>
    <property type="project" value="TreeGrafter"/>
</dbReference>
<dbReference type="NCBIfam" id="TIGR00254">
    <property type="entry name" value="GGDEF"/>
    <property type="match status" value="1"/>
</dbReference>
<feature type="domain" description="GGDEF" evidence="1">
    <location>
        <begin position="27"/>
        <end position="167"/>
    </location>
</feature>
<dbReference type="PROSITE" id="PS50887">
    <property type="entry name" value="GGDEF"/>
    <property type="match status" value="1"/>
</dbReference>
<dbReference type="CDD" id="cd01949">
    <property type="entry name" value="GGDEF"/>
    <property type="match status" value="1"/>
</dbReference>
<organism evidence="2 3">
    <name type="scientific">Limnospira indica PCC 8005</name>
    <dbReference type="NCBI Taxonomy" id="376219"/>
    <lineage>
        <taxon>Bacteria</taxon>
        <taxon>Bacillati</taxon>
        <taxon>Cyanobacteriota</taxon>
        <taxon>Cyanophyceae</taxon>
        <taxon>Oscillatoriophycideae</taxon>
        <taxon>Oscillatoriales</taxon>
        <taxon>Sirenicapillariaceae</taxon>
        <taxon>Limnospira</taxon>
    </lineage>
</organism>
<proteinExistence type="predicted"/>
<dbReference type="GO" id="GO:1902201">
    <property type="term" value="P:negative regulation of bacterial-type flagellum-dependent cell motility"/>
    <property type="evidence" value="ECO:0007669"/>
    <property type="project" value="TreeGrafter"/>
</dbReference>
<dbReference type="Pfam" id="PF00990">
    <property type="entry name" value="GGDEF"/>
    <property type="match status" value="1"/>
</dbReference>
<accession>A0A9P1KB79</accession>
<gene>
    <name evidence="2" type="ORF">ARTHRO_10459</name>
</gene>
<dbReference type="AlphaFoldDB" id="A0A9P1KB79"/>